<dbReference type="PANTHER" id="PTHR11309">
    <property type="entry name" value="FRIZZLED"/>
    <property type="match status" value="1"/>
</dbReference>
<evidence type="ECO:0000256" key="11">
    <source>
        <dbReference type="PROSITE-ProRule" id="PRU00090"/>
    </source>
</evidence>
<dbReference type="Pfam" id="PF01759">
    <property type="entry name" value="NTR"/>
    <property type="match status" value="1"/>
</dbReference>
<keyword evidence="5" id="KW-0964">Secreted</keyword>
<dbReference type="GO" id="GO:0017147">
    <property type="term" value="F:Wnt-protein binding"/>
    <property type="evidence" value="ECO:0007669"/>
    <property type="project" value="TreeGrafter"/>
</dbReference>
<dbReference type="Gene3D" id="2.40.50.120">
    <property type="match status" value="1"/>
</dbReference>
<evidence type="ECO:0000256" key="6">
    <source>
        <dbReference type="ARBA" id="ARBA00022687"/>
    </source>
</evidence>
<dbReference type="FunFam" id="1.10.2000.10:FF:000001">
    <property type="entry name" value="secreted frizzled-related protein 2"/>
    <property type="match status" value="1"/>
</dbReference>
<evidence type="ECO:0000256" key="8">
    <source>
        <dbReference type="ARBA" id="ARBA00022782"/>
    </source>
</evidence>
<dbReference type="OrthoDB" id="5985572at2759"/>
<keyword evidence="4" id="KW-0217">Developmental protein</keyword>
<comment type="caution">
    <text evidence="15">The sequence shown here is derived from an EMBL/GenBank/DDBJ whole genome shotgun (WGS) entry which is preliminary data.</text>
</comment>
<evidence type="ECO:0000256" key="4">
    <source>
        <dbReference type="ARBA" id="ARBA00022473"/>
    </source>
</evidence>
<dbReference type="InterPro" id="IPR020067">
    <property type="entry name" value="Frizzled_dom"/>
</dbReference>
<evidence type="ECO:0000256" key="2">
    <source>
        <dbReference type="ARBA" id="ARBA00010054"/>
    </source>
</evidence>
<dbReference type="InterPro" id="IPR008993">
    <property type="entry name" value="TIMP-like_OB-fold"/>
</dbReference>
<evidence type="ECO:0000256" key="3">
    <source>
        <dbReference type="ARBA" id="ARBA00020517"/>
    </source>
</evidence>
<comment type="subcellular location">
    <subcellularLocation>
        <location evidence="1">Secreted</location>
    </subcellularLocation>
</comment>
<keyword evidence="6" id="KW-0879">Wnt signaling pathway</keyword>
<protein>
    <recommendedName>
        <fullName evidence="3">Secreted frizzled-related protein 1</fullName>
    </recommendedName>
</protein>
<dbReference type="FunFam" id="2.40.50.120:FF:000003">
    <property type="entry name" value="Secreted frizzled-related protein 1"/>
    <property type="match status" value="1"/>
</dbReference>
<dbReference type="PANTHER" id="PTHR11309:SF87">
    <property type="entry name" value="SECRETED FRIZZLED-RELATED PROTEIN 1"/>
    <property type="match status" value="1"/>
</dbReference>
<evidence type="ECO:0000256" key="1">
    <source>
        <dbReference type="ARBA" id="ARBA00004613"/>
    </source>
</evidence>
<gene>
    <name evidence="15" type="ORF">KOW79_014199</name>
</gene>
<evidence type="ECO:0000313" key="15">
    <source>
        <dbReference type="EMBL" id="KAG7322853.1"/>
    </source>
</evidence>
<dbReference type="GO" id="GO:0030154">
    <property type="term" value="P:cell differentiation"/>
    <property type="evidence" value="ECO:0007669"/>
    <property type="project" value="UniProtKB-KW"/>
</dbReference>
<evidence type="ECO:0000256" key="10">
    <source>
        <dbReference type="ARBA" id="ARBA00023180"/>
    </source>
</evidence>
<feature type="disulfide bond" evidence="11">
    <location>
        <begin position="56"/>
        <end position="102"/>
    </location>
</feature>
<evidence type="ECO:0000259" key="13">
    <source>
        <dbReference type="PROSITE" id="PS50038"/>
    </source>
</evidence>
<dbReference type="Gene3D" id="1.10.2000.10">
    <property type="entry name" value="Frizzled cysteine-rich domain"/>
    <property type="match status" value="1"/>
</dbReference>
<organism evidence="15 16">
    <name type="scientific">Hemibagrus wyckioides</name>
    <dbReference type="NCBI Taxonomy" id="337641"/>
    <lineage>
        <taxon>Eukaryota</taxon>
        <taxon>Metazoa</taxon>
        <taxon>Chordata</taxon>
        <taxon>Craniata</taxon>
        <taxon>Vertebrata</taxon>
        <taxon>Euteleostomi</taxon>
        <taxon>Actinopterygii</taxon>
        <taxon>Neopterygii</taxon>
        <taxon>Teleostei</taxon>
        <taxon>Ostariophysi</taxon>
        <taxon>Siluriformes</taxon>
        <taxon>Bagridae</taxon>
        <taxon>Hemibagrus</taxon>
    </lineage>
</organism>
<dbReference type="GO" id="GO:2000026">
    <property type="term" value="P:regulation of multicellular organismal development"/>
    <property type="evidence" value="ECO:0007669"/>
    <property type="project" value="UniProtKB-ARBA"/>
</dbReference>
<dbReference type="InterPro" id="IPR018933">
    <property type="entry name" value="Netrin_module_non-TIMP"/>
</dbReference>
<dbReference type="GO" id="GO:0035567">
    <property type="term" value="P:non-canonical Wnt signaling pathway"/>
    <property type="evidence" value="ECO:0007669"/>
    <property type="project" value="TreeGrafter"/>
</dbReference>
<sequence length="298" mass="34661">MQALLARAMKEMFLLASLALLSRVPSTGSTDYEYVWVARTYEQNRCTEIPKDLGLCHGIGYTQMLLPNLLEHESMAEVKQQAGSWVPLVHRRCHADTQVFLCSLFAPVCLDKPVHPCQQLCESVRDACSPIMEAFGFIWPEMFNCSKFPREEKEMCITKNHTRNLEVSERMSCPQCDTGMDFILQNMCASDFAMKVKIKKTKTESADKKVTIQKRKKMMWKKNRSMQEFRKLVLYLKNGAYCPCPQLDNMENHYLIMVRKVDQHYLLTGIHQWDEKSSEFQKLLDQIKTNKCFEPAFK</sequence>
<feature type="domain" description="FZ" evidence="13">
    <location>
        <begin position="41"/>
        <end position="159"/>
    </location>
</feature>
<dbReference type="SUPFAM" id="SSF63501">
    <property type="entry name" value="Frizzled cysteine-rich domain"/>
    <property type="match status" value="1"/>
</dbReference>
<dbReference type="GO" id="GO:0060070">
    <property type="term" value="P:canonical Wnt signaling pathway"/>
    <property type="evidence" value="ECO:0007669"/>
    <property type="project" value="TreeGrafter"/>
</dbReference>
<evidence type="ECO:0000256" key="12">
    <source>
        <dbReference type="SAM" id="SignalP"/>
    </source>
</evidence>
<dbReference type="InterPro" id="IPR015526">
    <property type="entry name" value="Frizzled/SFRP"/>
</dbReference>
<proteinExistence type="inferred from homology"/>
<feature type="chain" id="PRO_5038541910" description="Secreted frizzled-related protein 1" evidence="12">
    <location>
        <begin position="30"/>
        <end position="298"/>
    </location>
</feature>
<dbReference type="CDD" id="cd03580">
    <property type="entry name" value="NTR_Sfrp1_like"/>
    <property type="match status" value="1"/>
</dbReference>
<keyword evidence="7 12" id="KW-0732">Signal</keyword>
<dbReference type="SMART" id="SM00063">
    <property type="entry name" value="FRI"/>
    <property type="match status" value="1"/>
</dbReference>
<feature type="domain" description="NTR" evidence="14">
    <location>
        <begin position="173"/>
        <end position="292"/>
    </location>
</feature>
<keyword evidence="10" id="KW-0325">Glycoprotein</keyword>
<reference evidence="15 16" key="1">
    <citation type="submission" date="2021-06" db="EMBL/GenBank/DDBJ databases">
        <title>Chromosome-level genome assembly of the red-tail catfish (Hemibagrus wyckioides).</title>
        <authorList>
            <person name="Shao F."/>
        </authorList>
    </citation>
    <scope>NUCLEOTIDE SEQUENCE [LARGE SCALE GENOMIC DNA]</scope>
    <source>
        <strain evidence="15">EC202008001</strain>
        <tissue evidence="15">Blood</tissue>
    </source>
</reference>
<dbReference type="PROSITE" id="PS50189">
    <property type="entry name" value="NTR"/>
    <property type="match status" value="1"/>
</dbReference>
<evidence type="ECO:0000256" key="7">
    <source>
        <dbReference type="ARBA" id="ARBA00022729"/>
    </source>
</evidence>
<accession>A0A9D3NH91</accession>
<feature type="signal peptide" evidence="12">
    <location>
        <begin position="1"/>
        <end position="29"/>
    </location>
</feature>
<dbReference type="Proteomes" id="UP000824219">
    <property type="component" value="Linkage Group LG16"/>
</dbReference>
<comment type="caution">
    <text evidence="11">Lacks conserved residue(s) required for the propagation of feature annotation.</text>
</comment>
<evidence type="ECO:0000256" key="5">
    <source>
        <dbReference type="ARBA" id="ARBA00022525"/>
    </source>
</evidence>
<dbReference type="GO" id="GO:0005615">
    <property type="term" value="C:extracellular space"/>
    <property type="evidence" value="ECO:0007669"/>
    <property type="project" value="TreeGrafter"/>
</dbReference>
<dbReference type="AlphaFoldDB" id="A0A9D3NH91"/>
<dbReference type="SMART" id="SM00643">
    <property type="entry name" value="C345C"/>
    <property type="match status" value="1"/>
</dbReference>
<name>A0A9D3NH91_9TELE</name>
<dbReference type="InterPro" id="IPR001134">
    <property type="entry name" value="Netrin_domain"/>
</dbReference>
<dbReference type="InterPro" id="IPR036790">
    <property type="entry name" value="Frizzled_dom_sf"/>
</dbReference>
<keyword evidence="16" id="KW-1185">Reference proteome</keyword>
<evidence type="ECO:0000256" key="9">
    <source>
        <dbReference type="ARBA" id="ARBA00023157"/>
    </source>
</evidence>
<evidence type="ECO:0000259" key="14">
    <source>
        <dbReference type="PROSITE" id="PS50189"/>
    </source>
</evidence>
<comment type="similarity">
    <text evidence="2">Belongs to the secreted frizzled-related protein (sFRP) family.</text>
</comment>
<dbReference type="SUPFAM" id="SSF50242">
    <property type="entry name" value="TIMP-like"/>
    <property type="match status" value="1"/>
</dbReference>
<dbReference type="PROSITE" id="PS50038">
    <property type="entry name" value="FZ"/>
    <property type="match status" value="1"/>
</dbReference>
<feature type="disulfide bond" evidence="11">
    <location>
        <begin position="121"/>
        <end position="145"/>
    </location>
</feature>
<keyword evidence="9 11" id="KW-1015">Disulfide bond</keyword>
<dbReference type="EMBL" id="JAHKSW010000016">
    <property type="protein sequence ID" value="KAG7322853.1"/>
    <property type="molecule type" value="Genomic_DNA"/>
</dbReference>
<evidence type="ECO:0000313" key="16">
    <source>
        <dbReference type="Proteomes" id="UP000824219"/>
    </source>
</evidence>
<keyword evidence="8" id="KW-0221">Differentiation</keyword>
<dbReference type="Pfam" id="PF01392">
    <property type="entry name" value="Fz"/>
    <property type="match status" value="1"/>
</dbReference>